<keyword evidence="5" id="KW-0560">Oxidoreductase</keyword>
<evidence type="ECO:0000256" key="1">
    <source>
        <dbReference type="ARBA" id="ARBA00001974"/>
    </source>
</evidence>
<reference evidence="8" key="1">
    <citation type="submission" date="2020-05" db="EMBL/GenBank/DDBJ databases">
        <authorList>
            <person name="Chiriac C."/>
            <person name="Salcher M."/>
            <person name="Ghai R."/>
            <person name="Kavagutti S V."/>
        </authorList>
    </citation>
    <scope>NUCLEOTIDE SEQUENCE</scope>
</reference>
<dbReference type="Gene3D" id="1.20.140.10">
    <property type="entry name" value="Butyryl-CoA Dehydrogenase, subunit A, domain 3"/>
    <property type="match status" value="1"/>
</dbReference>
<dbReference type="Pfam" id="PF00441">
    <property type="entry name" value="Acyl-CoA_dh_1"/>
    <property type="match status" value="1"/>
</dbReference>
<keyword evidence="4" id="KW-0274">FAD</keyword>
<dbReference type="InterPro" id="IPR046373">
    <property type="entry name" value="Acyl-CoA_Oxase/DH_mid-dom_sf"/>
</dbReference>
<dbReference type="SUPFAM" id="SSF47203">
    <property type="entry name" value="Acyl-CoA dehydrogenase C-terminal domain-like"/>
    <property type="match status" value="1"/>
</dbReference>
<protein>
    <submittedName>
        <fullName evidence="8">Unannotated protein</fullName>
    </submittedName>
</protein>
<evidence type="ECO:0000256" key="4">
    <source>
        <dbReference type="ARBA" id="ARBA00022827"/>
    </source>
</evidence>
<dbReference type="InterPro" id="IPR013786">
    <property type="entry name" value="AcylCoA_DH/ox_N"/>
</dbReference>
<dbReference type="GO" id="GO:0050660">
    <property type="term" value="F:flavin adenine dinucleotide binding"/>
    <property type="evidence" value="ECO:0007669"/>
    <property type="project" value="InterPro"/>
</dbReference>
<dbReference type="InterPro" id="IPR009075">
    <property type="entry name" value="AcylCo_DH/oxidase_C"/>
</dbReference>
<dbReference type="PANTHER" id="PTHR43884:SF20">
    <property type="entry name" value="ACYL-COA DEHYDROGENASE FADE28"/>
    <property type="match status" value="1"/>
</dbReference>
<dbReference type="AlphaFoldDB" id="A0A6J6PGF5"/>
<organism evidence="8">
    <name type="scientific">freshwater metagenome</name>
    <dbReference type="NCBI Taxonomy" id="449393"/>
    <lineage>
        <taxon>unclassified sequences</taxon>
        <taxon>metagenomes</taxon>
        <taxon>ecological metagenomes</taxon>
    </lineage>
</organism>
<dbReference type="InterPro" id="IPR009100">
    <property type="entry name" value="AcylCoA_DH/oxidase_NM_dom_sf"/>
</dbReference>
<name>A0A6J6PGF5_9ZZZZ</name>
<evidence type="ECO:0000313" key="8">
    <source>
        <dbReference type="EMBL" id="CAB4695773.1"/>
    </source>
</evidence>
<evidence type="ECO:0000256" key="2">
    <source>
        <dbReference type="ARBA" id="ARBA00009347"/>
    </source>
</evidence>
<dbReference type="Gene3D" id="2.40.110.10">
    <property type="entry name" value="Butyryl-CoA Dehydrogenase, subunit A, domain 2"/>
    <property type="match status" value="1"/>
</dbReference>
<dbReference type="Pfam" id="PF02771">
    <property type="entry name" value="Acyl-CoA_dh_N"/>
    <property type="match status" value="1"/>
</dbReference>
<feature type="domain" description="Acyl-CoA dehydrogenase/oxidase C-terminal" evidence="6">
    <location>
        <begin position="219"/>
        <end position="361"/>
    </location>
</feature>
<comment type="cofactor">
    <cofactor evidence="1">
        <name>FAD</name>
        <dbReference type="ChEBI" id="CHEBI:57692"/>
    </cofactor>
</comment>
<feature type="domain" description="Acyl-CoA dehydrogenase/oxidase N-terminal" evidence="7">
    <location>
        <begin position="6"/>
        <end position="87"/>
    </location>
</feature>
<evidence type="ECO:0000256" key="5">
    <source>
        <dbReference type="ARBA" id="ARBA00023002"/>
    </source>
</evidence>
<evidence type="ECO:0000259" key="7">
    <source>
        <dbReference type="Pfam" id="PF02771"/>
    </source>
</evidence>
<dbReference type="EMBL" id="CAEZXS010000062">
    <property type="protein sequence ID" value="CAB4695773.1"/>
    <property type="molecule type" value="Genomic_DNA"/>
</dbReference>
<dbReference type="CDD" id="cd00567">
    <property type="entry name" value="ACAD"/>
    <property type="match status" value="1"/>
</dbReference>
<keyword evidence="3" id="KW-0285">Flavoprotein</keyword>
<dbReference type="PANTHER" id="PTHR43884">
    <property type="entry name" value="ACYL-COA DEHYDROGENASE"/>
    <property type="match status" value="1"/>
</dbReference>
<evidence type="ECO:0000256" key="3">
    <source>
        <dbReference type="ARBA" id="ARBA00022630"/>
    </source>
</evidence>
<dbReference type="Gene3D" id="1.10.540.10">
    <property type="entry name" value="Acyl-CoA dehydrogenase/oxidase, N-terminal domain"/>
    <property type="match status" value="1"/>
</dbReference>
<evidence type="ECO:0000259" key="6">
    <source>
        <dbReference type="Pfam" id="PF00441"/>
    </source>
</evidence>
<accession>A0A6J6PGF5</accession>
<dbReference type="InterPro" id="IPR036250">
    <property type="entry name" value="AcylCo_DH-like_C"/>
</dbReference>
<dbReference type="GO" id="GO:0003995">
    <property type="term" value="F:acyl-CoA dehydrogenase activity"/>
    <property type="evidence" value="ECO:0007669"/>
    <property type="project" value="TreeGrafter"/>
</dbReference>
<sequence>MDFELSDDQIVLREAANQILGEQSSAARVRAVVDNGGGWDRELWASLMEQGWSGIATSELLGGVGLGWVEAAVLLEALGVYLAPVPLLGQLLVLDVLSCGSPTEISLVVGGISETRRSDLIGGLVSGDMIAAAGFGCLAAKQDSSGWILSGQTEPIPFASSADVVVVRAVDGDGQERLFLIEQDAQSRPAAESAMDQTRELARLSLDGTRATELGGPELVNRYIARGAIAYSAELLGAASRCLDLTVEHAKERVQFGRPIGSFQAVKHRCADMLVDLEGMRSSTWWAAWCAEVADPETALAASVAKSWCSDAADRVLKSALQVHGGMGFTWECDLHLYLKRVQLDRVSFGSAAWHRDRVAEILRARVQSGAGVL</sequence>
<proteinExistence type="inferred from homology"/>
<dbReference type="SUPFAM" id="SSF56645">
    <property type="entry name" value="Acyl-CoA dehydrogenase NM domain-like"/>
    <property type="match status" value="1"/>
</dbReference>
<gene>
    <name evidence="8" type="ORF">UFOPK2582_00675</name>
</gene>
<comment type="similarity">
    <text evidence="2">Belongs to the acyl-CoA dehydrogenase family.</text>
</comment>
<dbReference type="InterPro" id="IPR037069">
    <property type="entry name" value="AcylCoA_DH/ox_N_sf"/>
</dbReference>